<feature type="domain" description="HTH gntR-type" evidence="4">
    <location>
        <begin position="19"/>
        <end position="86"/>
    </location>
</feature>
<keyword evidence="3" id="KW-0804">Transcription</keyword>
<dbReference type="SMART" id="SM00345">
    <property type="entry name" value="HTH_GNTR"/>
    <property type="match status" value="1"/>
</dbReference>
<keyword evidence="2" id="KW-0238">DNA-binding</keyword>
<dbReference type="InterPro" id="IPR036390">
    <property type="entry name" value="WH_DNA-bd_sf"/>
</dbReference>
<dbReference type="Proteomes" id="UP001321543">
    <property type="component" value="Chromosome"/>
</dbReference>
<gene>
    <name evidence="5" type="ORF">GCM10025863_31870</name>
</gene>
<evidence type="ECO:0000313" key="6">
    <source>
        <dbReference type="Proteomes" id="UP001321543"/>
    </source>
</evidence>
<dbReference type="EMBL" id="AP027728">
    <property type="protein sequence ID" value="BDZ40573.1"/>
    <property type="molecule type" value="Genomic_DNA"/>
</dbReference>
<proteinExistence type="predicted"/>
<reference evidence="6" key="1">
    <citation type="journal article" date="2019" name="Int. J. Syst. Evol. Microbiol.">
        <title>The Global Catalogue of Microorganisms (GCM) 10K type strain sequencing project: providing services to taxonomists for standard genome sequencing and annotation.</title>
        <authorList>
            <consortium name="The Broad Institute Genomics Platform"/>
            <consortium name="The Broad Institute Genome Sequencing Center for Infectious Disease"/>
            <person name="Wu L."/>
            <person name="Ma J."/>
        </authorList>
    </citation>
    <scope>NUCLEOTIDE SEQUENCE [LARGE SCALE GENOMIC DNA]</scope>
    <source>
        <strain evidence="6">NBRC 106310</strain>
    </source>
</reference>
<accession>A0ABM8FY50</accession>
<dbReference type="InterPro" id="IPR008920">
    <property type="entry name" value="TF_FadR/GntR_C"/>
</dbReference>
<dbReference type="Gene3D" id="1.20.120.530">
    <property type="entry name" value="GntR ligand-binding domain-like"/>
    <property type="match status" value="1"/>
</dbReference>
<name>A0ABM8FY50_9MICO</name>
<dbReference type="Pfam" id="PF07729">
    <property type="entry name" value="FCD"/>
    <property type="match status" value="1"/>
</dbReference>
<dbReference type="Gene3D" id="1.10.10.10">
    <property type="entry name" value="Winged helix-like DNA-binding domain superfamily/Winged helix DNA-binding domain"/>
    <property type="match status" value="1"/>
</dbReference>
<dbReference type="InterPro" id="IPR036388">
    <property type="entry name" value="WH-like_DNA-bd_sf"/>
</dbReference>
<protein>
    <submittedName>
        <fullName evidence="5">Transcriptional regulator, GntR family protein</fullName>
    </submittedName>
</protein>
<dbReference type="Pfam" id="PF00392">
    <property type="entry name" value="GntR"/>
    <property type="match status" value="1"/>
</dbReference>
<dbReference type="InterPro" id="IPR011711">
    <property type="entry name" value="GntR_C"/>
</dbReference>
<evidence type="ECO:0000256" key="3">
    <source>
        <dbReference type="ARBA" id="ARBA00023163"/>
    </source>
</evidence>
<evidence type="ECO:0000256" key="2">
    <source>
        <dbReference type="ARBA" id="ARBA00023125"/>
    </source>
</evidence>
<dbReference type="PANTHER" id="PTHR43537:SF24">
    <property type="entry name" value="GLUCONATE OPERON TRANSCRIPTIONAL REPRESSOR"/>
    <property type="match status" value="1"/>
</dbReference>
<dbReference type="InterPro" id="IPR000524">
    <property type="entry name" value="Tscrpt_reg_HTH_GntR"/>
</dbReference>
<dbReference type="SUPFAM" id="SSF46785">
    <property type="entry name" value="Winged helix' DNA-binding domain"/>
    <property type="match status" value="1"/>
</dbReference>
<organism evidence="5 6">
    <name type="scientific">Microbacterium suwonense</name>
    <dbReference type="NCBI Taxonomy" id="683047"/>
    <lineage>
        <taxon>Bacteria</taxon>
        <taxon>Bacillati</taxon>
        <taxon>Actinomycetota</taxon>
        <taxon>Actinomycetes</taxon>
        <taxon>Micrococcales</taxon>
        <taxon>Microbacteriaceae</taxon>
        <taxon>Microbacterium</taxon>
    </lineage>
</organism>
<keyword evidence="1" id="KW-0805">Transcription regulation</keyword>
<evidence type="ECO:0000256" key="1">
    <source>
        <dbReference type="ARBA" id="ARBA00023015"/>
    </source>
</evidence>
<dbReference type="PANTHER" id="PTHR43537">
    <property type="entry name" value="TRANSCRIPTIONAL REGULATOR, GNTR FAMILY"/>
    <property type="match status" value="1"/>
</dbReference>
<sequence length="216" mass="23202">MTDVERPRVEVRENKSRKHLLAEGVFHLIGERIVSGELAPGDRIRDADLAKELAISRTPVREALQRLERIGLVVMYPSRYTEVSELTPEAIEAAHAFAGYQAGIIARLACPRLTEADVATMSGLIAQVAASIDDDAACSQARRDAVGYLAERTGNPLQQALVDEASVALARALRVLSITPAHRPSLLAGCVELDAALRSGDADAAERAVRAIYGLV</sequence>
<evidence type="ECO:0000313" key="5">
    <source>
        <dbReference type="EMBL" id="BDZ40573.1"/>
    </source>
</evidence>
<keyword evidence="6" id="KW-1185">Reference proteome</keyword>
<dbReference type="RefSeq" id="WP_286301129.1">
    <property type="nucleotide sequence ID" value="NZ_AP027728.1"/>
</dbReference>
<dbReference type="SUPFAM" id="SSF48008">
    <property type="entry name" value="GntR ligand-binding domain-like"/>
    <property type="match status" value="1"/>
</dbReference>
<dbReference type="PROSITE" id="PS50949">
    <property type="entry name" value="HTH_GNTR"/>
    <property type="match status" value="1"/>
</dbReference>
<dbReference type="CDD" id="cd07377">
    <property type="entry name" value="WHTH_GntR"/>
    <property type="match status" value="1"/>
</dbReference>
<evidence type="ECO:0000259" key="4">
    <source>
        <dbReference type="PROSITE" id="PS50949"/>
    </source>
</evidence>